<evidence type="ECO:0000313" key="5">
    <source>
        <dbReference type="Proteomes" id="UP000320216"/>
    </source>
</evidence>
<organism evidence="4 5">
    <name type="scientific">Humibacter ginsenosidimutans</name>
    <dbReference type="NCBI Taxonomy" id="2599293"/>
    <lineage>
        <taxon>Bacteria</taxon>
        <taxon>Bacillati</taxon>
        <taxon>Actinomycetota</taxon>
        <taxon>Actinomycetes</taxon>
        <taxon>Micrococcales</taxon>
        <taxon>Microbacteriaceae</taxon>
        <taxon>Humibacter</taxon>
    </lineage>
</organism>
<dbReference type="PANTHER" id="PTHR30061">
    <property type="entry name" value="MALTOSE-BINDING PERIPLASMIC PROTEIN"/>
    <property type="match status" value="1"/>
</dbReference>
<dbReference type="Proteomes" id="UP000320216">
    <property type="component" value="Chromosome"/>
</dbReference>
<sequence>MSQEVQLTSTSFSRRSLLKAAGVGLGVFAFAPLLTGCAGGSGAGGSKTVTFWHYTVSSDKVATGTNKAMAALFEKAKPGYTMNLVYIPAEQMTNKLIGTATNKQGPDTIMHSGDLDQLVPAKVLSDLSDKFKAWDQKDKFPESALGKRNGKIYSIKSYANLIGLWYNKDILDECGVTDLPTTFDELGTALKKVGSKYIGLGIAGAGDNTNADWQGRPFYSGFGFDYLKPKVGPLEETFTLLNDWRKAGYLPNDVATWTQVSSFPRFTAGQVAFCVNGNWQLGNAKADAKFKFGVVPMPRGPKGGTVYMGGEEFSVGAFSEDPDLAWESLADSWWSKEGSLLTLTRGGSIPLRTDLADAKELQDPIIKQFQLATKYGTAYPDAGLGTNVVAARQAMGTGWNAMMSGQQTPAAAAQSVVDALHKLGF</sequence>
<dbReference type="GO" id="GO:1901982">
    <property type="term" value="F:maltose binding"/>
    <property type="evidence" value="ECO:0007669"/>
    <property type="project" value="TreeGrafter"/>
</dbReference>
<dbReference type="GO" id="GO:0042956">
    <property type="term" value="P:maltodextrin transmembrane transport"/>
    <property type="evidence" value="ECO:0007669"/>
    <property type="project" value="TreeGrafter"/>
</dbReference>
<dbReference type="PANTHER" id="PTHR30061:SF50">
    <property type="entry name" value="MALTOSE_MALTODEXTRIN-BINDING PERIPLASMIC PROTEIN"/>
    <property type="match status" value="1"/>
</dbReference>
<name>A0A5B8M913_9MICO</name>
<evidence type="ECO:0000256" key="2">
    <source>
        <dbReference type="ARBA" id="ARBA00022448"/>
    </source>
</evidence>
<dbReference type="AlphaFoldDB" id="A0A5B8M913"/>
<dbReference type="KEGG" id="huw:FPZ11_16185"/>
<dbReference type="PROSITE" id="PS51318">
    <property type="entry name" value="TAT"/>
    <property type="match status" value="1"/>
</dbReference>
<dbReference type="InterPro" id="IPR006059">
    <property type="entry name" value="SBP"/>
</dbReference>
<evidence type="ECO:0000313" key="4">
    <source>
        <dbReference type="EMBL" id="QDZ16095.1"/>
    </source>
</evidence>
<dbReference type="InterPro" id="IPR006311">
    <property type="entry name" value="TAT_signal"/>
</dbReference>
<evidence type="ECO:0000256" key="1">
    <source>
        <dbReference type="ARBA" id="ARBA00008520"/>
    </source>
</evidence>
<keyword evidence="2" id="KW-0813">Transport</keyword>
<dbReference type="RefSeq" id="WP_146322099.1">
    <property type="nucleotide sequence ID" value="NZ_CP042305.1"/>
</dbReference>
<protein>
    <submittedName>
        <fullName evidence="4">Extracellular solute-binding protein</fullName>
    </submittedName>
</protein>
<keyword evidence="5" id="KW-1185">Reference proteome</keyword>
<reference evidence="4 5" key="1">
    <citation type="submission" date="2019-07" db="EMBL/GenBank/DDBJ databases">
        <title>Full genome sequence of Humibacter sp. WJ7-1.</title>
        <authorList>
            <person name="Im W.-T."/>
        </authorList>
    </citation>
    <scope>NUCLEOTIDE SEQUENCE [LARGE SCALE GENOMIC DNA]</scope>
    <source>
        <strain evidence="4 5">WJ7-1</strain>
    </source>
</reference>
<dbReference type="EMBL" id="CP042305">
    <property type="protein sequence ID" value="QDZ16095.1"/>
    <property type="molecule type" value="Genomic_DNA"/>
</dbReference>
<accession>A0A5B8M913</accession>
<evidence type="ECO:0000256" key="3">
    <source>
        <dbReference type="ARBA" id="ARBA00022729"/>
    </source>
</evidence>
<dbReference type="SUPFAM" id="SSF53850">
    <property type="entry name" value="Periplasmic binding protein-like II"/>
    <property type="match status" value="1"/>
</dbReference>
<dbReference type="GO" id="GO:0055052">
    <property type="term" value="C:ATP-binding cassette (ABC) transporter complex, substrate-binding subunit-containing"/>
    <property type="evidence" value="ECO:0007669"/>
    <property type="project" value="TreeGrafter"/>
</dbReference>
<dbReference type="Pfam" id="PF13416">
    <property type="entry name" value="SBP_bac_8"/>
    <property type="match status" value="1"/>
</dbReference>
<keyword evidence="3" id="KW-0732">Signal</keyword>
<dbReference type="OrthoDB" id="9780991at2"/>
<dbReference type="GO" id="GO:0015768">
    <property type="term" value="P:maltose transport"/>
    <property type="evidence" value="ECO:0007669"/>
    <property type="project" value="TreeGrafter"/>
</dbReference>
<dbReference type="Gene3D" id="3.40.190.10">
    <property type="entry name" value="Periplasmic binding protein-like II"/>
    <property type="match status" value="1"/>
</dbReference>
<gene>
    <name evidence="4" type="ORF">FPZ11_16185</name>
</gene>
<proteinExistence type="inferred from homology"/>
<comment type="similarity">
    <text evidence="1">Belongs to the bacterial solute-binding protein 1 family.</text>
</comment>